<dbReference type="EMBL" id="AACS02000004">
    <property type="protein sequence ID" value="EAU83248.1"/>
    <property type="molecule type" value="Genomic_DNA"/>
</dbReference>
<dbReference type="OMA" id="ALYWETY"/>
<dbReference type="GeneID" id="6015163"/>
<feature type="compositionally biased region" description="Acidic residues" evidence="2">
    <location>
        <begin position="160"/>
        <end position="169"/>
    </location>
</feature>
<comment type="caution">
    <text evidence="3">The sequence shown here is derived from an EMBL/GenBank/DDBJ whole genome shotgun (WGS) entry which is preliminary data.</text>
</comment>
<feature type="coiled-coil region" evidence="1">
    <location>
        <begin position="417"/>
        <end position="444"/>
    </location>
</feature>
<evidence type="ECO:0000313" key="3">
    <source>
        <dbReference type="EMBL" id="EAU83248.1"/>
    </source>
</evidence>
<feature type="region of interest" description="Disordered" evidence="2">
    <location>
        <begin position="324"/>
        <end position="407"/>
    </location>
</feature>
<keyword evidence="1" id="KW-0175">Coiled coil</keyword>
<evidence type="ECO:0000256" key="1">
    <source>
        <dbReference type="SAM" id="Coils"/>
    </source>
</evidence>
<name>A8P3J2_COPC7</name>
<dbReference type="VEuPathDB" id="FungiDB:CC1G_11884"/>
<dbReference type="InParanoid" id="A8P3J2"/>
<feature type="region of interest" description="Disordered" evidence="2">
    <location>
        <begin position="50"/>
        <end position="108"/>
    </location>
</feature>
<dbReference type="AlphaFoldDB" id="A8P3J2"/>
<dbReference type="KEGG" id="cci:CC1G_11884"/>
<feature type="compositionally biased region" description="Low complexity" evidence="2">
    <location>
        <begin position="361"/>
        <end position="383"/>
    </location>
</feature>
<gene>
    <name evidence="3" type="ORF">CC1G_11884</name>
</gene>
<dbReference type="Proteomes" id="UP000001861">
    <property type="component" value="Unassembled WGS sequence"/>
</dbReference>
<evidence type="ECO:0000256" key="2">
    <source>
        <dbReference type="SAM" id="MobiDB-lite"/>
    </source>
</evidence>
<dbReference type="OrthoDB" id="3070520at2759"/>
<feature type="compositionally biased region" description="Basic residues" evidence="2">
    <location>
        <begin position="136"/>
        <end position="151"/>
    </location>
</feature>
<proteinExistence type="predicted"/>
<protein>
    <submittedName>
        <fullName evidence="3">Uncharacterized protein</fullName>
    </submittedName>
</protein>
<accession>A8P3J2</accession>
<feature type="compositionally biased region" description="Basic and acidic residues" evidence="2">
    <location>
        <begin position="77"/>
        <end position="86"/>
    </location>
</feature>
<dbReference type="RefSeq" id="XP_001838555.1">
    <property type="nucleotide sequence ID" value="XM_001838503.1"/>
</dbReference>
<organism evidence="3 4">
    <name type="scientific">Coprinopsis cinerea (strain Okayama-7 / 130 / ATCC MYA-4618 / FGSC 9003)</name>
    <name type="common">Inky cap fungus</name>
    <name type="synonym">Hormographiella aspergillata</name>
    <dbReference type="NCBI Taxonomy" id="240176"/>
    <lineage>
        <taxon>Eukaryota</taxon>
        <taxon>Fungi</taxon>
        <taxon>Dikarya</taxon>
        <taxon>Basidiomycota</taxon>
        <taxon>Agaricomycotina</taxon>
        <taxon>Agaricomycetes</taxon>
        <taxon>Agaricomycetidae</taxon>
        <taxon>Agaricales</taxon>
        <taxon>Agaricineae</taxon>
        <taxon>Psathyrellaceae</taxon>
        <taxon>Coprinopsis</taxon>
    </lineage>
</organism>
<feature type="region of interest" description="Disordered" evidence="2">
    <location>
        <begin position="126"/>
        <end position="169"/>
    </location>
</feature>
<keyword evidence="4" id="KW-1185">Reference proteome</keyword>
<reference evidence="3 4" key="1">
    <citation type="journal article" date="2010" name="Proc. Natl. Acad. Sci. U.S.A.">
        <title>Insights into evolution of multicellular fungi from the assembled chromosomes of the mushroom Coprinopsis cinerea (Coprinus cinereus).</title>
        <authorList>
            <person name="Stajich J.E."/>
            <person name="Wilke S.K."/>
            <person name="Ahren D."/>
            <person name="Au C.H."/>
            <person name="Birren B.W."/>
            <person name="Borodovsky M."/>
            <person name="Burns C."/>
            <person name="Canback B."/>
            <person name="Casselton L.A."/>
            <person name="Cheng C.K."/>
            <person name="Deng J."/>
            <person name="Dietrich F.S."/>
            <person name="Fargo D.C."/>
            <person name="Farman M.L."/>
            <person name="Gathman A.C."/>
            <person name="Goldberg J."/>
            <person name="Guigo R."/>
            <person name="Hoegger P.J."/>
            <person name="Hooker J.B."/>
            <person name="Huggins A."/>
            <person name="James T.Y."/>
            <person name="Kamada T."/>
            <person name="Kilaru S."/>
            <person name="Kodira C."/>
            <person name="Kues U."/>
            <person name="Kupfer D."/>
            <person name="Kwan H.S."/>
            <person name="Lomsadze A."/>
            <person name="Li W."/>
            <person name="Lilly W.W."/>
            <person name="Ma L.J."/>
            <person name="Mackey A.J."/>
            <person name="Manning G."/>
            <person name="Martin F."/>
            <person name="Muraguchi H."/>
            <person name="Natvig D.O."/>
            <person name="Palmerini H."/>
            <person name="Ramesh M.A."/>
            <person name="Rehmeyer C.J."/>
            <person name="Roe B.A."/>
            <person name="Shenoy N."/>
            <person name="Stanke M."/>
            <person name="Ter-Hovhannisyan V."/>
            <person name="Tunlid A."/>
            <person name="Velagapudi R."/>
            <person name="Vision T.J."/>
            <person name="Zeng Q."/>
            <person name="Zolan M.E."/>
            <person name="Pukkila P.J."/>
        </authorList>
    </citation>
    <scope>NUCLEOTIDE SEQUENCE [LARGE SCALE GENOMIC DNA]</scope>
    <source>
        <strain evidence="4">Okayama-7 / 130 / ATCC MYA-4618 / FGSC 9003</strain>
    </source>
</reference>
<feature type="compositionally biased region" description="Polar residues" evidence="2">
    <location>
        <begin position="87"/>
        <end position="98"/>
    </location>
</feature>
<evidence type="ECO:0000313" key="4">
    <source>
        <dbReference type="Proteomes" id="UP000001861"/>
    </source>
</evidence>
<dbReference type="eggNOG" id="ENOG502SUJY">
    <property type="taxonomic scope" value="Eukaryota"/>
</dbReference>
<dbReference type="STRING" id="240176.A8P3J2"/>
<sequence>MTYDQRTQPNTGHHSQYGGDVVGAPYIPATSVPYNMVQQVVQPVHRPHDAVNNVERPPEATATHGDENRAPASTDTYHVKAPEQEHQTGSTMVAATSSKNKRKRNALQPISIDTANMAIDEIIVIDSPQSTPAPMQKKRKPNSKAKAKKMVKREQNGDSSDSDYDSDDFDMSKASVGASGKRWSTPETKQLLGAVIGPDALYWETYKKGAKRAFSKISKRIFPDTRNPASVKARFERLVKIYRQIKRFEEWTGNGNGDPDTKVSLEDRLNKAIKSGKVEGIATLTSATITEFKIKGYYEIFDQRFGTNPNTKRTGVYHSGTLSDLEGYELDDDSVQDDDDDDTLSSDDGNTPKTVPDAKGPRTPAPLSRSSSASSNQSQTQRAKQYKPGVPETPHSSKKAGKSTIDPNVAEYLSRTAALTESALEDSKERLEIYKRKAALEEEEKRMSLLRAIIKDPEMPEATRAIAQEGLHKLLLNSVSGVINV</sequence>
<feature type="compositionally biased region" description="Acidic residues" evidence="2">
    <location>
        <begin position="326"/>
        <end position="345"/>
    </location>
</feature>